<dbReference type="KEGG" id="edi:EDI_306230"/>
<dbReference type="PROSITE" id="PS51987">
    <property type="entry name" value="GS_CATALYTIC"/>
    <property type="match status" value="1"/>
</dbReference>
<evidence type="ECO:0000313" key="5">
    <source>
        <dbReference type="Proteomes" id="UP000008076"/>
    </source>
</evidence>
<dbReference type="SUPFAM" id="SSF55931">
    <property type="entry name" value="Glutamine synthetase/guanido kinase"/>
    <property type="match status" value="1"/>
</dbReference>
<reference evidence="5" key="1">
    <citation type="submission" date="2007-12" db="EMBL/GenBank/DDBJ databases">
        <title>Annotation of Entamoeba dispar SAW760.</title>
        <authorList>
            <person name="Lorenzi H."/>
            <person name="Inman J."/>
            <person name="Schobel S."/>
            <person name="Amedeo P."/>
            <person name="Caler E."/>
        </authorList>
    </citation>
    <scope>NUCLEOTIDE SEQUENCE [LARGE SCALE GENOMIC DNA]</scope>
    <source>
        <strain evidence="5">ATCC PRA-260 / SAW760</strain>
    </source>
</reference>
<sequence length="718" mass="81834">MATEELLHKDQTFSKYVFTHEIMEKRIPRSSFLKLKNLFENGGSLDQETADVIAFGMKEWAEELGASCFAHWFQPLSQTTARKYDSFLSVKHQCSRQHISHLLSEFTGKQLIQGEPDGSSFPNGGLRNTSQARGYSAWDYNSPVFIIKDEFGGVLYIPAVFCSIFGLSLDTKTPLLRSEKAIDETVTNCINMLQLIYQIPRKNEEQRVSVTIGLEQEFFLIDEKLARKREDIMQVGKTLSGRLPARNQQFKDHYWGIMPKKVIDCLAEVKKSMWELGIPVTTIHNEVAPAQYEMAPIFERGSIASDHNMIFMERIEAIAQKHGLKVLFNEKPFEGVNGSGKHLNWALFSNGQNLMDFGSSEYERIRFLFLTSALLKAVDEHYDLVRSATITPGNIDRLGGFEAPPSFISVFVGEKLERCIDDMLRDEDDLECSPLLVNFGVETLPSFIRDQSDRNRTSPFAFIGNRFEFRAVGSSQNPAWPMTVINTIFAVAVEEMTEQVKSLNKSGINGRDAVEKVIKETFKQHNKIIYNGDCYSDDYKTEMQRRGFKPLETTSDILKEVLQVRNINTFEKLNVLSKQETAARVAIWEDVFIETLTMHAKLLIEITQRKFAPTTLKEAAKEAKELKLLKNGGGNGSVFSERINTLFGLAEGMLKQCCKLEEEVRTLETMFEGRLPYCESHILSSTHALRRMVDSAECLVDEETWNYPSYEQLWNSHC</sequence>
<dbReference type="InterPro" id="IPR014746">
    <property type="entry name" value="Gln_synth/guanido_kin_cat_dom"/>
</dbReference>
<dbReference type="VEuPathDB" id="AmoebaDB:EDI_306230"/>
<dbReference type="SMART" id="SM01230">
    <property type="entry name" value="Gln-synt_C"/>
    <property type="match status" value="1"/>
</dbReference>
<dbReference type="PANTHER" id="PTHR42974:SF1">
    <property type="entry name" value="TYPE-3 GLUTAMINE SYNTHETASE"/>
    <property type="match status" value="1"/>
</dbReference>
<keyword evidence="5" id="KW-1185">Reference proteome</keyword>
<accession>B0EMK8</accession>
<evidence type="ECO:0000259" key="3">
    <source>
        <dbReference type="PROSITE" id="PS51987"/>
    </source>
</evidence>
<dbReference type="Pfam" id="PF18318">
    <property type="entry name" value="Gln-synt_C-ter"/>
    <property type="match status" value="1"/>
</dbReference>
<evidence type="ECO:0000256" key="1">
    <source>
        <dbReference type="PROSITE-ProRule" id="PRU01331"/>
    </source>
</evidence>
<dbReference type="GeneID" id="5884517"/>
<dbReference type="OrthoDB" id="415358at2759"/>
<evidence type="ECO:0000313" key="4">
    <source>
        <dbReference type="EMBL" id="EDR24254.1"/>
    </source>
</evidence>
<dbReference type="EC" id="6.3.1.2" evidence="4"/>
<name>B0EMK8_ENTDS</name>
<dbReference type="Proteomes" id="UP000008076">
    <property type="component" value="Unassembled WGS sequence"/>
</dbReference>
<dbReference type="eggNOG" id="ENOG502QQE3">
    <property type="taxonomic scope" value="Eukaryota"/>
</dbReference>
<dbReference type="Gene3D" id="1.20.120.1560">
    <property type="match status" value="1"/>
</dbReference>
<dbReference type="AlphaFoldDB" id="B0EMK8"/>
<protein>
    <submittedName>
        <fullName evidence="4">Glutamine synthetase, putative</fullName>
        <ecNumber evidence="4">6.3.1.2</ecNumber>
    </submittedName>
</protein>
<comment type="similarity">
    <text evidence="1 2">Belongs to the glutamine synthetase family.</text>
</comment>
<dbReference type="PANTHER" id="PTHR42974">
    <property type="entry name" value="GLUTAMINE SYNTHETASE"/>
    <property type="match status" value="1"/>
</dbReference>
<proteinExistence type="inferred from homology"/>
<dbReference type="InterPro" id="IPR040577">
    <property type="entry name" value="Gln-synt_C"/>
</dbReference>
<dbReference type="RefSeq" id="XP_001739383.1">
    <property type="nucleotide sequence ID" value="XM_001739331.1"/>
</dbReference>
<dbReference type="GO" id="GO:0004356">
    <property type="term" value="F:glutamine synthetase activity"/>
    <property type="evidence" value="ECO:0007669"/>
    <property type="project" value="UniProtKB-EC"/>
</dbReference>
<dbReference type="Pfam" id="PF00120">
    <property type="entry name" value="Gln-synt_C"/>
    <property type="match status" value="1"/>
</dbReference>
<dbReference type="InterPro" id="IPR008146">
    <property type="entry name" value="Gln_synth_cat_dom"/>
</dbReference>
<dbReference type="OMA" id="QFLVFCA"/>
<dbReference type="InterPro" id="IPR052725">
    <property type="entry name" value="GS_Type-3"/>
</dbReference>
<evidence type="ECO:0000256" key="2">
    <source>
        <dbReference type="RuleBase" id="RU000384"/>
    </source>
</evidence>
<gene>
    <name evidence="4" type="ORF">EDI_306230</name>
</gene>
<dbReference type="InterPro" id="IPR022147">
    <property type="entry name" value="GSIII_N"/>
</dbReference>
<dbReference type="Pfam" id="PF12437">
    <property type="entry name" value="GSIII_N"/>
    <property type="match status" value="1"/>
</dbReference>
<feature type="domain" description="GS catalytic" evidence="3">
    <location>
        <begin position="171"/>
        <end position="611"/>
    </location>
</feature>
<organism evidence="5">
    <name type="scientific">Entamoeba dispar (strain ATCC PRA-260 / SAW760)</name>
    <dbReference type="NCBI Taxonomy" id="370354"/>
    <lineage>
        <taxon>Eukaryota</taxon>
        <taxon>Amoebozoa</taxon>
        <taxon>Evosea</taxon>
        <taxon>Archamoebae</taxon>
        <taxon>Mastigamoebida</taxon>
        <taxon>Entamoebidae</taxon>
        <taxon>Entamoeba</taxon>
    </lineage>
</organism>
<dbReference type="Gene3D" id="3.30.590.10">
    <property type="entry name" value="Glutamine synthetase/guanido kinase, catalytic domain"/>
    <property type="match status" value="1"/>
</dbReference>
<dbReference type="EMBL" id="DS550005">
    <property type="protein sequence ID" value="EDR24254.1"/>
    <property type="molecule type" value="Genomic_DNA"/>
</dbReference>
<keyword evidence="4" id="KW-0436">Ligase</keyword>